<keyword evidence="1" id="KW-0812">Transmembrane</keyword>
<dbReference type="Proteomes" id="UP000749559">
    <property type="component" value="Unassembled WGS sequence"/>
</dbReference>
<dbReference type="InterPro" id="IPR005069">
    <property type="entry name" value="Nucl-diP-sugar_transferase"/>
</dbReference>
<dbReference type="Pfam" id="PF03407">
    <property type="entry name" value="Nucleotid_trans"/>
    <property type="match status" value="1"/>
</dbReference>
<sequence length="449" mass="52426">MDSINHQIQRRHLFQILCISTFVIIIYINIYPLRIQEELRQLNENGKTGSIKDITKNDNYETPKIWRNYCKSSSQNSYIYKSGVLKIQSKPKTNHKPILKFNKNSLFNQNLKFAYKSFSRTSVEISKSCFFADLAEALSNVHGNIVHMVSFDNNYIPDFLNWLIIARFFAVPPIDNILIITTELGVFQFIAKQDIPIVFLNPEDVIKDFNVHKLSSIQRQRHWVLRLITWRIINFLGYDVFSYDLDALPMKNLEKLLRRYPGTDLMAGAVGCVPHALIQRWHFFTLNMGALYLRANTKIDVLWDMVAELTETKTGRGTDQMYINAALYHLNITWKQSLRLSCESSSIRIQNELTKLDSPVESVTPGGLKVVAIPAKMFCRFSCNIRNISQYYIWHNPRKHQERDSTWLVNSDWLNITRQTPKRGLEWVRAITRSSKLTYLAKLYNNEDK</sequence>
<organism evidence="3 4">
    <name type="scientific">Owenia fusiformis</name>
    <name type="common">Polychaete worm</name>
    <dbReference type="NCBI Taxonomy" id="6347"/>
    <lineage>
        <taxon>Eukaryota</taxon>
        <taxon>Metazoa</taxon>
        <taxon>Spiralia</taxon>
        <taxon>Lophotrochozoa</taxon>
        <taxon>Annelida</taxon>
        <taxon>Polychaeta</taxon>
        <taxon>Sedentaria</taxon>
        <taxon>Canalipalpata</taxon>
        <taxon>Sabellida</taxon>
        <taxon>Oweniida</taxon>
        <taxon>Oweniidae</taxon>
        <taxon>Owenia</taxon>
    </lineage>
</organism>
<accession>A0A8S4PYC3</accession>
<comment type="caution">
    <text evidence="3">The sequence shown here is derived from an EMBL/GenBank/DDBJ whole genome shotgun (WGS) entry which is preliminary data.</text>
</comment>
<reference evidence="3" key="1">
    <citation type="submission" date="2022-03" db="EMBL/GenBank/DDBJ databases">
        <authorList>
            <person name="Martin C."/>
        </authorList>
    </citation>
    <scope>NUCLEOTIDE SEQUENCE</scope>
</reference>
<name>A0A8S4PYC3_OWEFU</name>
<keyword evidence="1" id="KW-1133">Transmembrane helix</keyword>
<dbReference type="OrthoDB" id="10224442at2759"/>
<feature type="transmembrane region" description="Helical" evidence="1">
    <location>
        <begin position="12"/>
        <end position="33"/>
    </location>
</feature>
<evidence type="ECO:0000313" key="4">
    <source>
        <dbReference type="Proteomes" id="UP000749559"/>
    </source>
</evidence>
<evidence type="ECO:0000259" key="2">
    <source>
        <dbReference type="Pfam" id="PF03407"/>
    </source>
</evidence>
<dbReference type="AlphaFoldDB" id="A0A8S4PYC3"/>
<gene>
    <name evidence="3" type="ORF">OFUS_LOCUS21997</name>
</gene>
<evidence type="ECO:0000256" key="1">
    <source>
        <dbReference type="SAM" id="Phobius"/>
    </source>
</evidence>
<keyword evidence="1" id="KW-0472">Membrane</keyword>
<keyword evidence="4" id="KW-1185">Reference proteome</keyword>
<evidence type="ECO:0000313" key="3">
    <source>
        <dbReference type="EMBL" id="CAH1797771.1"/>
    </source>
</evidence>
<dbReference type="EMBL" id="CAIIXF020000010">
    <property type="protein sequence ID" value="CAH1797771.1"/>
    <property type="molecule type" value="Genomic_DNA"/>
</dbReference>
<proteinExistence type="predicted"/>
<protein>
    <recommendedName>
        <fullName evidence="2">Nucleotide-diphospho-sugar transferase domain-containing protein</fullName>
    </recommendedName>
</protein>
<feature type="domain" description="Nucleotide-diphospho-sugar transferase" evidence="2">
    <location>
        <begin position="174"/>
        <end position="378"/>
    </location>
</feature>